<dbReference type="Gene3D" id="2.60.120.260">
    <property type="entry name" value="Galactose-binding domain-like"/>
    <property type="match status" value="1"/>
</dbReference>
<dbReference type="PANTHER" id="PTHR12125">
    <property type="entry name" value="F-BOX ONLY PROTEIN 6-LIKE PROTEIN"/>
    <property type="match status" value="1"/>
</dbReference>
<feature type="domain" description="FBA" evidence="1">
    <location>
        <begin position="1"/>
        <end position="128"/>
    </location>
</feature>
<reference evidence="2" key="1">
    <citation type="submission" date="2022-11" db="EMBL/GenBank/DDBJ databases">
        <title>Centuries of genome instability and evolution in soft-shell clam transmissible cancer (bioRxiv).</title>
        <authorList>
            <person name="Hart S.F.M."/>
            <person name="Yonemitsu M.A."/>
            <person name="Giersch R.M."/>
            <person name="Beal B.F."/>
            <person name="Arriagada G."/>
            <person name="Davis B.W."/>
            <person name="Ostrander E.A."/>
            <person name="Goff S.P."/>
            <person name="Metzger M.J."/>
        </authorList>
    </citation>
    <scope>NUCLEOTIDE SEQUENCE</scope>
    <source>
        <strain evidence="2">MELC-2E11</strain>
        <tissue evidence="2">Siphon/mantle</tissue>
    </source>
</reference>
<accession>A0ABY7FGD2</accession>
<evidence type="ECO:0000313" key="2">
    <source>
        <dbReference type="EMBL" id="WAR20657.1"/>
    </source>
</evidence>
<dbReference type="Pfam" id="PF04300">
    <property type="entry name" value="FBA"/>
    <property type="match status" value="1"/>
</dbReference>
<evidence type="ECO:0000313" key="3">
    <source>
        <dbReference type="Proteomes" id="UP001164746"/>
    </source>
</evidence>
<keyword evidence="3" id="KW-1185">Reference proteome</keyword>
<dbReference type="EMBL" id="CP111022">
    <property type="protein sequence ID" value="WAR20657.1"/>
    <property type="molecule type" value="Genomic_DNA"/>
</dbReference>
<evidence type="ECO:0000259" key="1">
    <source>
        <dbReference type="SMART" id="SM01198"/>
    </source>
</evidence>
<organism evidence="2 3">
    <name type="scientific">Mya arenaria</name>
    <name type="common">Soft-shell clam</name>
    <dbReference type="NCBI Taxonomy" id="6604"/>
    <lineage>
        <taxon>Eukaryota</taxon>
        <taxon>Metazoa</taxon>
        <taxon>Spiralia</taxon>
        <taxon>Lophotrochozoa</taxon>
        <taxon>Mollusca</taxon>
        <taxon>Bivalvia</taxon>
        <taxon>Autobranchia</taxon>
        <taxon>Heteroconchia</taxon>
        <taxon>Euheterodonta</taxon>
        <taxon>Imparidentia</taxon>
        <taxon>Neoheterodontei</taxon>
        <taxon>Myida</taxon>
        <taxon>Myoidea</taxon>
        <taxon>Myidae</taxon>
        <taxon>Mya</taxon>
    </lineage>
</organism>
<proteinExistence type="predicted"/>
<dbReference type="InterPro" id="IPR039752">
    <property type="entry name" value="F-box_only"/>
</dbReference>
<gene>
    <name evidence="2" type="ORF">MAR_002495</name>
</gene>
<dbReference type="InterPro" id="IPR007397">
    <property type="entry name" value="F-box-assoc_dom"/>
</dbReference>
<dbReference type="PANTHER" id="PTHR12125:SF5">
    <property type="entry name" value="F-BOX DOMAIN-CONTAINING PROTEIN"/>
    <property type="match status" value="1"/>
</dbReference>
<sequence length="145" mass="16594">MQELKLLEQDRDQKIMERLPDFEARREPPLGDLYAARFDCGAVYKMKVVLMSEKTEEFWSASPKDTNCRYSFKETLPPGRAWFQAKQTFTDYPTGIRYVGFYHEGKDTQFWAGHFGAKMTLASVILDFSHVTGLADSCDGGSKQS</sequence>
<dbReference type="Proteomes" id="UP001164746">
    <property type="component" value="Chromosome 11"/>
</dbReference>
<dbReference type="SMART" id="SM01198">
    <property type="entry name" value="FBA"/>
    <property type="match status" value="1"/>
</dbReference>
<dbReference type="SUPFAM" id="SSF49785">
    <property type="entry name" value="Galactose-binding domain-like"/>
    <property type="match status" value="1"/>
</dbReference>
<protein>
    <submittedName>
        <fullName evidence="2">FBX6-like protein</fullName>
    </submittedName>
</protein>
<name>A0ABY7FGD2_MYAAR</name>
<dbReference type="InterPro" id="IPR008979">
    <property type="entry name" value="Galactose-bd-like_sf"/>
</dbReference>